<dbReference type="AlphaFoldDB" id="X0PGA8"/>
<dbReference type="STRING" id="1423734.FC83_GL001897"/>
<dbReference type="NCBIfam" id="NF003339">
    <property type="entry name" value="PRK04351.1"/>
    <property type="match status" value="1"/>
</dbReference>
<reference evidence="2 3" key="1">
    <citation type="journal article" date="2015" name="Genome Announc.">
        <title>Expanding the biotechnology potential of lactobacilli through comparative genomics of 213 strains and associated genera.</title>
        <authorList>
            <person name="Sun Z."/>
            <person name="Harris H.M."/>
            <person name="McCann A."/>
            <person name="Guo C."/>
            <person name="Argimon S."/>
            <person name="Zhang W."/>
            <person name="Yang X."/>
            <person name="Jeffery I.B."/>
            <person name="Cooney J.C."/>
            <person name="Kagawa T.F."/>
            <person name="Liu W."/>
            <person name="Song Y."/>
            <person name="Salvetti E."/>
            <person name="Wrobel A."/>
            <person name="Rasinkangas P."/>
            <person name="Parkhill J."/>
            <person name="Rea M.C."/>
            <person name="O'Sullivan O."/>
            <person name="Ritari J."/>
            <person name="Douillard F.P."/>
            <person name="Paul Ross R."/>
            <person name="Yang R."/>
            <person name="Briner A.E."/>
            <person name="Felis G.E."/>
            <person name="de Vos W.M."/>
            <person name="Barrangou R."/>
            <person name="Klaenhammer T.R."/>
            <person name="Caufield P.W."/>
            <person name="Cui Y."/>
            <person name="Zhang H."/>
            <person name="O'Toole P.W."/>
        </authorList>
    </citation>
    <scope>NUCLEOTIDE SEQUENCE [LARGE SCALE GENOMIC DNA]</scope>
    <source>
        <strain evidence="2 3">DSM 18527</strain>
    </source>
</reference>
<dbReference type="Proteomes" id="UP000051236">
    <property type="component" value="Unassembled WGS sequence"/>
</dbReference>
<dbReference type="InterPro" id="IPR006640">
    <property type="entry name" value="SprT-like_domain"/>
</dbReference>
<accession>X0PGA8</accession>
<protein>
    <recommendedName>
        <fullName evidence="1">SprT-like domain-containing protein</fullName>
    </recommendedName>
</protein>
<feature type="domain" description="SprT-like" evidence="1">
    <location>
        <begin position="4"/>
        <end position="146"/>
    </location>
</feature>
<proteinExistence type="predicted"/>
<evidence type="ECO:0000259" key="1">
    <source>
        <dbReference type="SMART" id="SM00731"/>
    </source>
</evidence>
<organism evidence="2 3">
    <name type="scientific">Agrilactobacillus composti DSM 18527 = JCM 14202</name>
    <dbReference type="NCBI Taxonomy" id="1423734"/>
    <lineage>
        <taxon>Bacteria</taxon>
        <taxon>Bacillati</taxon>
        <taxon>Bacillota</taxon>
        <taxon>Bacilli</taxon>
        <taxon>Lactobacillales</taxon>
        <taxon>Lactobacillaceae</taxon>
        <taxon>Agrilactobacillus</taxon>
    </lineage>
</organism>
<dbReference type="PATRIC" id="fig|1423734.3.peg.1920"/>
<name>X0PGA8_9LACO</name>
<dbReference type="SMART" id="SM00731">
    <property type="entry name" value="SprT"/>
    <property type="match status" value="1"/>
</dbReference>
<keyword evidence="3" id="KW-1185">Reference proteome</keyword>
<dbReference type="RefSeq" id="WP_035454647.1">
    <property type="nucleotide sequence ID" value="NZ_AZGA01000019.1"/>
</dbReference>
<dbReference type="eggNOG" id="COG3091">
    <property type="taxonomic scope" value="Bacteria"/>
</dbReference>
<dbReference type="Pfam" id="PF17283">
    <property type="entry name" value="Zn_ribbon_SprT"/>
    <property type="match status" value="1"/>
</dbReference>
<dbReference type="GO" id="GO:0006950">
    <property type="term" value="P:response to stress"/>
    <property type="evidence" value="ECO:0007669"/>
    <property type="project" value="UniProtKB-ARBA"/>
</dbReference>
<comment type="caution">
    <text evidence="2">The sequence shown here is derived from an EMBL/GenBank/DDBJ whole genome shotgun (WGS) entry which is preliminary data.</text>
</comment>
<dbReference type="Pfam" id="PF10263">
    <property type="entry name" value="SprT-like"/>
    <property type="match status" value="1"/>
</dbReference>
<gene>
    <name evidence="2" type="ORF">FC83_GL001897</name>
</gene>
<dbReference type="OrthoDB" id="9799909at2"/>
<evidence type="ECO:0000313" key="2">
    <source>
        <dbReference type="EMBL" id="KRM34962.1"/>
    </source>
</evidence>
<dbReference type="InterPro" id="IPR035240">
    <property type="entry name" value="SprT_Zn_ribbon"/>
</dbReference>
<evidence type="ECO:0000313" key="3">
    <source>
        <dbReference type="Proteomes" id="UP000051236"/>
    </source>
</evidence>
<sequence length="154" mass="17469">MTDQELTALIQQISLQAFQRPFTHQANFNARLKTTGGRYHLADHHIDINPRILATYDVATLTGVIKHELCHYHLHLAGLPYDHRSVEFKQLLAQVGGSRFAPPLPKAGQKQELYQCTNCHKQYLRQRKLNTARYACGVCGGKLAHIRTIQQKAS</sequence>
<dbReference type="EMBL" id="AZGA01000019">
    <property type="protein sequence ID" value="KRM34962.1"/>
    <property type="molecule type" value="Genomic_DNA"/>
</dbReference>